<dbReference type="SUPFAM" id="SSF51713">
    <property type="entry name" value="tRNA-guanine transglycosylase"/>
    <property type="match status" value="1"/>
</dbReference>
<feature type="domain" description="tRNA-guanine(15) transglycosylase-like" evidence="5">
    <location>
        <begin position="11"/>
        <end position="364"/>
    </location>
</feature>
<dbReference type="NCBIfam" id="TIGR00430">
    <property type="entry name" value="Q_tRNA_tgt"/>
    <property type="match status" value="1"/>
</dbReference>
<comment type="cofactor">
    <cofactor evidence="4">
        <name>Zn(2+)</name>
        <dbReference type="ChEBI" id="CHEBI:29105"/>
    </cofactor>
    <text evidence="4">Binds 1 zinc ion per subunit.</text>
</comment>
<name>E1YAT5_9BACT</name>
<comment type="catalytic activity">
    <reaction evidence="4">
        <text>7-aminomethyl-7-carbaguanine + guanosine(34) in tRNA = 7-aminomethyl-7-carbaguanosine(34) in tRNA + guanine</text>
        <dbReference type="Rhea" id="RHEA:24104"/>
        <dbReference type="Rhea" id="RHEA-COMP:10341"/>
        <dbReference type="Rhea" id="RHEA-COMP:10342"/>
        <dbReference type="ChEBI" id="CHEBI:16235"/>
        <dbReference type="ChEBI" id="CHEBI:58703"/>
        <dbReference type="ChEBI" id="CHEBI:74269"/>
        <dbReference type="ChEBI" id="CHEBI:82833"/>
        <dbReference type="EC" id="2.4.2.29"/>
    </reaction>
</comment>
<proteinExistence type="inferred from homology"/>
<evidence type="ECO:0000256" key="2">
    <source>
        <dbReference type="ARBA" id="ARBA00022679"/>
    </source>
</evidence>
<keyword evidence="3 4" id="KW-0819">tRNA processing</keyword>
<feature type="binding site" evidence="4">
    <location>
        <position position="305"/>
    </location>
    <ligand>
        <name>Zn(2+)</name>
        <dbReference type="ChEBI" id="CHEBI:29105"/>
    </ligand>
</feature>
<dbReference type="EC" id="2.4.2.29" evidence="4"/>
<feature type="binding site" evidence="4">
    <location>
        <position position="143"/>
    </location>
    <ligand>
        <name>substrate</name>
    </ligand>
</feature>
<evidence type="ECO:0000256" key="1">
    <source>
        <dbReference type="ARBA" id="ARBA00022676"/>
    </source>
</evidence>
<evidence type="ECO:0000259" key="5">
    <source>
        <dbReference type="Pfam" id="PF01702"/>
    </source>
</evidence>
<feature type="active site" description="Nucleophile" evidence="4">
    <location>
        <position position="262"/>
    </location>
</feature>
<feature type="region of interest" description="RNA binding" evidence="4">
    <location>
        <begin position="243"/>
        <end position="249"/>
    </location>
</feature>
<sequence length="372" mass="42276">MRFNLVAVDSCGARKGEFQTAHGIVHTPAFMPVGTAGFVRSITPRDVAETNSEVVLANTYHLSIGERLATVKRLGGLHRFMGWDKTILTDSGGFQVFSLPGKEISDDGVSFSYEENGERIFFSPERSMEIQRDLGADIVMAFDECVEHTASREYIEKSVDRTTEWAKRCRKVELKEYQFMFGIVQGGIYPDLRQKSAVGITSIPFDGFAIGGVSVGEGFELMKKVVEVTAPFLPEQKPRYLMGVGLPEDLLAAVKGGMDMFDCVIPTRYARQGTLFTRMGKIRILDKTYRKDKFPLDTKCNCYTCRTYPRMVLRYLLFSRDPLAETLLTIHNLTFYQDLMKDIREAIEQNCYDEFYEEWLAVYKKKSAKNNT</sequence>
<reference evidence="6" key="1">
    <citation type="journal article" date="2011" name="Environ. Microbiol.">
        <title>Genomic insights into the metabolic potential of the polycyclic aromatic hydrocarbon degrading sulfate-reducing Deltaproteobacterium N47.</title>
        <authorList>
            <person name="Bergmann F."/>
            <person name="Selesi D."/>
            <person name="Weinmaier T."/>
            <person name="Tischler P."/>
            <person name="Rattei T."/>
            <person name="Meckenstock R.U."/>
        </authorList>
    </citation>
    <scope>NUCLEOTIDE SEQUENCE</scope>
</reference>
<dbReference type="UniPathway" id="UPA00392"/>
<dbReference type="PANTHER" id="PTHR46499:SF1">
    <property type="entry name" value="QUEUINE TRNA-RIBOSYLTRANSFERASE"/>
    <property type="match status" value="1"/>
</dbReference>
<feature type="binding site" evidence="4">
    <location>
        <begin position="90"/>
        <end position="94"/>
    </location>
    <ligand>
        <name>substrate</name>
    </ligand>
</feature>
<feature type="binding site" evidence="4">
    <location>
        <position position="212"/>
    </location>
    <ligand>
        <name>substrate</name>
    </ligand>
</feature>
<feature type="region of interest" description="RNA binding; important for wobble base 34 recognition" evidence="4">
    <location>
        <begin position="267"/>
        <end position="271"/>
    </location>
</feature>
<dbReference type="GO" id="GO:0008479">
    <property type="term" value="F:tRNA-guanosine(34) queuine transglycosylase activity"/>
    <property type="evidence" value="ECO:0007669"/>
    <property type="project" value="UniProtKB-UniRule"/>
</dbReference>
<dbReference type="InterPro" id="IPR036511">
    <property type="entry name" value="TGT-like_sf"/>
</dbReference>
<keyword evidence="2 4" id="KW-0808">Transferase</keyword>
<feature type="binding site" evidence="4">
    <location>
        <position position="331"/>
    </location>
    <ligand>
        <name>Zn(2+)</name>
        <dbReference type="ChEBI" id="CHEBI:29105"/>
    </ligand>
</feature>
<evidence type="ECO:0000313" key="6">
    <source>
        <dbReference type="EMBL" id="CBX27679.1"/>
    </source>
</evidence>
<feature type="binding site" evidence="4">
    <location>
        <position position="300"/>
    </location>
    <ligand>
        <name>Zn(2+)</name>
        <dbReference type="ChEBI" id="CHEBI:29105"/>
    </ligand>
</feature>
<accession>E1YAT5</accession>
<evidence type="ECO:0000256" key="4">
    <source>
        <dbReference type="HAMAP-Rule" id="MF_00168"/>
    </source>
</evidence>
<protein>
    <recommendedName>
        <fullName evidence="4">Queuine tRNA-ribosyltransferase</fullName>
        <ecNumber evidence="4">2.4.2.29</ecNumber>
    </recommendedName>
    <alternativeName>
        <fullName evidence="4">Guanine insertion enzyme</fullName>
    </alternativeName>
    <alternativeName>
        <fullName evidence="4">tRNA-guanine transglycosylase</fullName>
    </alternativeName>
</protein>
<feature type="active site" description="Proton acceptor" evidence="4">
    <location>
        <position position="90"/>
    </location>
</feature>
<dbReference type="GO" id="GO:0008616">
    <property type="term" value="P:tRNA queuosine(34) biosynthetic process"/>
    <property type="evidence" value="ECO:0007669"/>
    <property type="project" value="UniProtKB-UniRule"/>
</dbReference>
<dbReference type="InterPro" id="IPR002616">
    <property type="entry name" value="tRNA_ribo_trans-like"/>
</dbReference>
<keyword evidence="1 4" id="KW-0328">Glycosyltransferase</keyword>
<comment type="pathway">
    <text evidence="4">tRNA modification; tRNA-queuosine biosynthesis.</text>
</comment>
<feature type="binding site" evidence="4">
    <location>
        <position position="185"/>
    </location>
    <ligand>
        <name>substrate</name>
    </ligand>
</feature>
<dbReference type="AlphaFoldDB" id="E1YAT5"/>
<keyword evidence="4" id="KW-0479">Metal-binding</keyword>
<comment type="similarity">
    <text evidence="4">Belongs to the queuine tRNA-ribosyltransferase family.</text>
</comment>
<dbReference type="Gene3D" id="3.20.20.105">
    <property type="entry name" value="Queuine tRNA-ribosyltransferase-like"/>
    <property type="match status" value="1"/>
</dbReference>
<dbReference type="PANTHER" id="PTHR46499">
    <property type="entry name" value="QUEUINE TRNA-RIBOSYLTRANSFERASE"/>
    <property type="match status" value="1"/>
</dbReference>
<dbReference type="GO" id="GO:0005829">
    <property type="term" value="C:cytosol"/>
    <property type="evidence" value="ECO:0007669"/>
    <property type="project" value="TreeGrafter"/>
</dbReference>
<organism evidence="6">
    <name type="scientific">uncultured Desulfobacterium sp</name>
    <dbReference type="NCBI Taxonomy" id="201089"/>
    <lineage>
        <taxon>Bacteria</taxon>
        <taxon>Pseudomonadati</taxon>
        <taxon>Thermodesulfobacteriota</taxon>
        <taxon>Desulfobacteria</taxon>
        <taxon>Desulfobacterales</taxon>
        <taxon>Desulfobacteriaceae</taxon>
        <taxon>Desulfobacterium</taxon>
        <taxon>environmental samples</taxon>
    </lineage>
</organism>
<comment type="subunit">
    <text evidence="4">Homodimer. Within each dimer, one monomer is responsible for RNA recognition and catalysis, while the other monomer binds to the replacement base PreQ1.</text>
</comment>
<evidence type="ECO:0000256" key="3">
    <source>
        <dbReference type="ARBA" id="ARBA00022694"/>
    </source>
</evidence>
<feature type="binding site" evidence="4">
    <location>
        <position position="302"/>
    </location>
    <ligand>
        <name>Zn(2+)</name>
        <dbReference type="ChEBI" id="CHEBI:29105"/>
    </ligand>
</feature>
<dbReference type="InterPro" id="IPR050076">
    <property type="entry name" value="ArchSynthase1/Queuine_TRR"/>
</dbReference>
<dbReference type="Pfam" id="PF01702">
    <property type="entry name" value="TGT"/>
    <property type="match status" value="1"/>
</dbReference>
<dbReference type="InterPro" id="IPR004803">
    <property type="entry name" value="TGT"/>
</dbReference>
<dbReference type="EMBL" id="FR695866">
    <property type="protein sequence ID" value="CBX27679.1"/>
    <property type="molecule type" value="Genomic_DNA"/>
</dbReference>
<gene>
    <name evidence="4" type="primary">tgt</name>
    <name evidence="6" type="ORF">N47_H25010</name>
</gene>
<dbReference type="HAMAP" id="MF_00168">
    <property type="entry name" value="Q_tRNA_Tgt"/>
    <property type="match status" value="1"/>
</dbReference>
<comment type="function">
    <text evidence="4">Catalyzes the base-exchange of a guanine (G) residue with the queuine precursor 7-aminomethyl-7-deazaguanine (PreQ1) at position 34 (anticodon wobble position) in tRNAs with GU(N) anticodons (tRNA-Asp, -Asn, -His and -Tyr). Catalysis occurs through a double-displacement mechanism. The nucleophile active site attacks the C1' of nucleotide 34 to detach the guanine base from the RNA, forming a covalent enzyme-RNA intermediate. The proton acceptor active site deprotonates the incoming PreQ1, allowing a nucleophilic attack on the C1' of the ribose to form the product. After dissociation, two additional enzymatic reactions on the tRNA convert PreQ1 to queuine (Q), resulting in the hypermodified nucleoside queuosine (7-(((4,5-cis-dihydroxy-2-cyclopenten-1-yl)amino)methyl)-7-deazaguanosine).</text>
</comment>
<dbReference type="NCBIfam" id="TIGR00449">
    <property type="entry name" value="tgt_general"/>
    <property type="match status" value="1"/>
</dbReference>
<keyword evidence="4" id="KW-0862">Zinc</keyword>
<dbReference type="GO" id="GO:0046872">
    <property type="term" value="F:metal ion binding"/>
    <property type="evidence" value="ECO:0007669"/>
    <property type="project" value="UniProtKB-KW"/>
</dbReference>
<keyword evidence="4" id="KW-0671">Queuosine biosynthesis</keyword>